<keyword evidence="3" id="KW-0349">Heme</keyword>
<evidence type="ECO:0000256" key="1">
    <source>
        <dbReference type="ARBA" id="ARBA00004196"/>
    </source>
</evidence>
<evidence type="ECO:0000313" key="10">
    <source>
        <dbReference type="Proteomes" id="UP000178086"/>
    </source>
</evidence>
<comment type="subcellular location">
    <subcellularLocation>
        <location evidence="1">Cell envelope</location>
    </subcellularLocation>
</comment>
<organism evidence="9 10">
    <name type="scientific">Candidatus Aquicultor primus</name>
    <dbReference type="NCBI Taxonomy" id="1797195"/>
    <lineage>
        <taxon>Bacteria</taxon>
        <taxon>Bacillati</taxon>
        <taxon>Actinomycetota</taxon>
        <taxon>Candidatus Aquicultoria</taxon>
        <taxon>Candidatus Aquicultorales</taxon>
        <taxon>Candidatus Aquicultoraceae</taxon>
        <taxon>Candidatus Aquicultor</taxon>
    </lineage>
</organism>
<evidence type="ECO:0000256" key="3">
    <source>
        <dbReference type="ARBA" id="ARBA00022617"/>
    </source>
</evidence>
<reference evidence="9 10" key="1">
    <citation type="journal article" date="2016" name="Nat. Commun.">
        <title>Thousands of microbial genomes shed light on interconnected biogeochemical processes in an aquifer system.</title>
        <authorList>
            <person name="Anantharaman K."/>
            <person name="Brown C.T."/>
            <person name="Hug L.A."/>
            <person name="Sharon I."/>
            <person name="Castelle C.J."/>
            <person name="Probst A.J."/>
            <person name="Thomas B.C."/>
            <person name="Singh A."/>
            <person name="Wilkins M.J."/>
            <person name="Karaoz U."/>
            <person name="Brodie E.L."/>
            <person name="Williams K.H."/>
            <person name="Hubbard S.S."/>
            <person name="Banfield J.F."/>
        </authorList>
    </citation>
    <scope>NUCLEOTIDE SEQUENCE [LARGE SCALE GENOMIC DNA]</scope>
</reference>
<evidence type="ECO:0000256" key="2">
    <source>
        <dbReference type="ARBA" id="ARBA00022448"/>
    </source>
</evidence>
<dbReference type="EMBL" id="MELI01000100">
    <property type="protein sequence ID" value="OFW32301.1"/>
    <property type="molecule type" value="Genomic_DNA"/>
</dbReference>
<comment type="caution">
    <text evidence="9">The sequence shown here is derived from an EMBL/GenBank/DDBJ whole genome shotgun (WGS) entry which is preliminary data.</text>
</comment>
<feature type="domain" description="NapC/NirT cytochrome c N-terminal" evidence="8">
    <location>
        <begin position="24"/>
        <end position="162"/>
    </location>
</feature>
<dbReference type="SUPFAM" id="SSF48695">
    <property type="entry name" value="Multiheme cytochromes"/>
    <property type="match status" value="1"/>
</dbReference>
<dbReference type="InterPro" id="IPR005126">
    <property type="entry name" value="NapC/NirT_cyt_c_N"/>
</dbReference>
<keyword evidence="7" id="KW-1133">Transmembrane helix</keyword>
<evidence type="ECO:0000259" key="8">
    <source>
        <dbReference type="Pfam" id="PF03264"/>
    </source>
</evidence>
<evidence type="ECO:0000256" key="6">
    <source>
        <dbReference type="ARBA" id="ARBA00023004"/>
    </source>
</evidence>
<protein>
    <recommendedName>
        <fullName evidence="8">NapC/NirT cytochrome c N-terminal domain-containing protein</fullName>
    </recommendedName>
</protein>
<dbReference type="GO" id="GO:0030313">
    <property type="term" value="C:cell envelope"/>
    <property type="evidence" value="ECO:0007669"/>
    <property type="project" value="UniProtKB-SubCell"/>
</dbReference>
<evidence type="ECO:0000256" key="5">
    <source>
        <dbReference type="ARBA" id="ARBA00022982"/>
    </source>
</evidence>
<evidence type="ECO:0000256" key="7">
    <source>
        <dbReference type="SAM" id="Phobius"/>
    </source>
</evidence>
<proteinExistence type="predicted"/>
<sequence>MPDTVEQPQETSGAKTRKFKRGYFLAIGAALLLVFLAIPYAYTSNPKSCTLCHSMDDYYESWKKSTHVTAANNCFECHVKEGAASLWIYRISFYREIYASIVGANLKPAGASVPGVDSCQRQGCHSLNRVSSASGDLKIDHRGHVTKANLSCTQCHPGAAHPNVGKTGALIPARKMCKGCHATRMNDCSFCHIKKHVETKGFVHD</sequence>
<dbReference type="AlphaFoldDB" id="A0A1F2UGY2"/>
<accession>A0A1F2UGY2</accession>
<keyword evidence="2" id="KW-0813">Transport</keyword>
<keyword evidence="5" id="KW-0249">Electron transport</keyword>
<keyword evidence="7" id="KW-0472">Membrane</keyword>
<evidence type="ECO:0000313" key="9">
    <source>
        <dbReference type="EMBL" id="OFW32301.1"/>
    </source>
</evidence>
<dbReference type="InterPro" id="IPR036280">
    <property type="entry name" value="Multihaem_cyt_sf"/>
</dbReference>
<evidence type="ECO:0000256" key="4">
    <source>
        <dbReference type="ARBA" id="ARBA00022723"/>
    </source>
</evidence>
<gene>
    <name evidence="9" type="ORF">A2074_02540</name>
</gene>
<dbReference type="Proteomes" id="UP000178086">
    <property type="component" value="Unassembled WGS sequence"/>
</dbReference>
<keyword evidence="7" id="KW-0812">Transmembrane</keyword>
<name>A0A1F2UGY2_9ACTN</name>
<dbReference type="InterPro" id="IPR038266">
    <property type="entry name" value="NapC/NirT_cytc_sf"/>
</dbReference>
<dbReference type="Pfam" id="PF03264">
    <property type="entry name" value="Cytochrom_NNT"/>
    <property type="match status" value="1"/>
</dbReference>
<dbReference type="GO" id="GO:0046872">
    <property type="term" value="F:metal ion binding"/>
    <property type="evidence" value="ECO:0007669"/>
    <property type="project" value="UniProtKB-KW"/>
</dbReference>
<feature type="transmembrane region" description="Helical" evidence="7">
    <location>
        <begin position="22"/>
        <end position="42"/>
    </location>
</feature>
<keyword evidence="4" id="KW-0479">Metal-binding</keyword>
<keyword evidence="6" id="KW-0408">Iron</keyword>
<dbReference type="Gene3D" id="1.10.3820.10">
    <property type="entry name" value="Di-heme elbow motif domain"/>
    <property type="match status" value="1"/>
</dbReference>